<organism evidence="3 4">
    <name type="scientific">Geodermatophilus obscurus</name>
    <dbReference type="NCBI Taxonomy" id="1861"/>
    <lineage>
        <taxon>Bacteria</taxon>
        <taxon>Bacillati</taxon>
        <taxon>Actinomycetota</taxon>
        <taxon>Actinomycetes</taxon>
        <taxon>Geodermatophilales</taxon>
        <taxon>Geodermatophilaceae</taxon>
        <taxon>Geodermatophilus</taxon>
    </lineage>
</organism>
<evidence type="ECO:0000256" key="2">
    <source>
        <dbReference type="SAM" id="Phobius"/>
    </source>
</evidence>
<reference evidence="3 4" key="1">
    <citation type="submission" date="2016-12" db="EMBL/GenBank/DDBJ databases">
        <authorList>
            <person name="Song W.-J."/>
            <person name="Kurnit D.M."/>
        </authorList>
    </citation>
    <scope>NUCLEOTIDE SEQUENCE [LARGE SCALE GENOMIC DNA]</scope>
    <source>
        <strain evidence="3 4">DSM 43162</strain>
    </source>
</reference>
<proteinExistence type="predicted"/>
<dbReference type="RefSeq" id="WP_072917715.1">
    <property type="nucleotide sequence ID" value="NZ_FRDM01000008.1"/>
</dbReference>
<feature type="region of interest" description="Disordered" evidence="1">
    <location>
        <begin position="682"/>
        <end position="712"/>
    </location>
</feature>
<dbReference type="EMBL" id="FRDM01000008">
    <property type="protein sequence ID" value="SHN73648.1"/>
    <property type="molecule type" value="Genomic_DNA"/>
</dbReference>
<evidence type="ECO:0000313" key="3">
    <source>
        <dbReference type="EMBL" id="SHN73648.1"/>
    </source>
</evidence>
<feature type="transmembrane region" description="Helical" evidence="2">
    <location>
        <begin position="84"/>
        <end position="103"/>
    </location>
</feature>
<accession>A0A1M7TSJ8</accession>
<sequence>MAPFDLRRLRSGEPEWLFAAMGAVPFTLIGAFTTWFGITDLLTAPRVQAQVLGAVFAVAGLTLLGAAACLAVRTWRRTAARASAVLAGVAGFLVGAYLFLMQIRAPQRLDVPKASLWAAIAVASVGACLSAWHGTRSTAARQAEVGPLVKPLVSGVSVLALLGGGLQWWYEQQYLPGEVGATLTIQTEIEEQVRPAEAIPEGQLPDGLAYPRVFAAEYRIKNPSETRVQILASIYSVVRLPVEPRDPPAPEATTEELSMDSACWYEQLSPVQDPECTSSPEALWVRQYKEFHNDDVQAQDDWAISRYRQFALGERAEVLELGKAVPDGTYLEPEEEYASSFLVYVPNAKELNEDQLELRVGLSVAKGERLILDEETHRPEQVAHARESVGESQDRADTRRPRGFPDRYEVTEWRVGSQGAISELTLGTQSVNVIRVLSERYREQVFEYPYLVVCLSGSDRLAGTDEDDVIRQDPTVVCPGVWYEPDEEPHRGMAEYGRRMADYYGVTGVQATRMVSLLPPEEPSAGAVDQAPVSTRAIALPPEPGVVSACTEVFARADETLQYAANVESALAEHTAVMDRLVDGELSVDEAMREGLPSLVRGARESGSYAQELQDYQAVKDECGGSAAQLAPTRNAPCLDRVPEIDRTLTHAQAIVNALAEHTQVMDDLHEGRIQPGEAVARGRASLETGRRESPQFDANRAQYDGMKASCA</sequence>
<evidence type="ECO:0000256" key="1">
    <source>
        <dbReference type="SAM" id="MobiDB-lite"/>
    </source>
</evidence>
<name>A0A1M7TSJ8_9ACTN</name>
<gene>
    <name evidence="3" type="ORF">SAMN05660350_02145</name>
</gene>
<keyword evidence="2" id="KW-0472">Membrane</keyword>
<feature type="transmembrane region" description="Helical" evidence="2">
    <location>
        <begin position="16"/>
        <end position="38"/>
    </location>
</feature>
<dbReference type="AlphaFoldDB" id="A0A1M7TSJ8"/>
<feature type="region of interest" description="Disordered" evidence="1">
    <location>
        <begin position="375"/>
        <end position="403"/>
    </location>
</feature>
<feature type="transmembrane region" description="Helical" evidence="2">
    <location>
        <begin position="152"/>
        <end position="170"/>
    </location>
</feature>
<protein>
    <submittedName>
        <fullName evidence="3">Uncharacterized protein</fullName>
    </submittedName>
</protein>
<keyword evidence="2" id="KW-0812">Transmembrane</keyword>
<dbReference type="Proteomes" id="UP000184428">
    <property type="component" value="Unassembled WGS sequence"/>
</dbReference>
<feature type="transmembrane region" description="Helical" evidence="2">
    <location>
        <begin position="115"/>
        <end position="132"/>
    </location>
</feature>
<keyword evidence="2" id="KW-1133">Transmembrane helix</keyword>
<feature type="transmembrane region" description="Helical" evidence="2">
    <location>
        <begin position="50"/>
        <end position="72"/>
    </location>
</feature>
<evidence type="ECO:0000313" key="4">
    <source>
        <dbReference type="Proteomes" id="UP000184428"/>
    </source>
</evidence>